<protein>
    <recommendedName>
        <fullName evidence="3">DUF674 family protein</fullName>
    </recommendedName>
</protein>
<reference evidence="1" key="1">
    <citation type="journal article" date="2023" name="bioRxiv">
        <title>Improved chromosome-level genome assembly for marigold (Tagetes erecta).</title>
        <authorList>
            <person name="Jiang F."/>
            <person name="Yuan L."/>
            <person name="Wang S."/>
            <person name="Wang H."/>
            <person name="Xu D."/>
            <person name="Wang A."/>
            <person name="Fan W."/>
        </authorList>
    </citation>
    <scope>NUCLEOTIDE SEQUENCE</scope>
    <source>
        <strain evidence="1">WSJ</strain>
        <tissue evidence="1">Leaf</tissue>
    </source>
</reference>
<accession>A0AAD8KCB3</accession>
<evidence type="ECO:0008006" key="3">
    <source>
        <dbReference type="Google" id="ProtNLM"/>
    </source>
</evidence>
<proteinExistence type="predicted"/>
<dbReference type="EMBL" id="JAUHHV010000007">
    <property type="protein sequence ID" value="KAK1418511.1"/>
    <property type="molecule type" value="Genomic_DNA"/>
</dbReference>
<dbReference type="Proteomes" id="UP001229421">
    <property type="component" value="Unassembled WGS sequence"/>
</dbReference>
<evidence type="ECO:0000313" key="1">
    <source>
        <dbReference type="EMBL" id="KAK1418511.1"/>
    </source>
</evidence>
<dbReference type="PANTHER" id="PTHR33103:SF27">
    <property type="entry name" value="OS04G0594700 PROTEIN"/>
    <property type="match status" value="1"/>
</dbReference>
<name>A0AAD8KCB3_TARER</name>
<organism evidence="1 2">
    <name type="scientific">Tagetes erecta</name>
    <name type="common">African marigold</name>
    <dbReference type="NCBI Taxonomy" id="13708"/>
    <lineage>
        <taxon>Eukaryota</taxon>
        <taxon>Viridiplantae</taxon>
        <taxon>Streptophyta</taxon>
        <taxon>Embryophyta</taxon>
        <taxon>Tracheophyta</taxon>
        <taxon>Spermatophyta</taxon>
        <taxon>Magnoliopsida</taxon>
        <taxon>eudicotyledons</taxon>
        <taxon>Gunneridae</taxon>
        <taxon>Pentapetalae</taxon>
        <taxon>asterids</taxon>
        <taxon>campanulids</taxon>
        <taxon>Asterales</taxon>
        <taxon>Asteraceae</taxon>
        <taxon>Asteroideae</taxon>
        <taxon>Heliantheae alliance</taxon>
        <taxon>Tageteae</taxon>
        <taxon>Tagetes</taxon>
    </lineage>
</organism>
<dbReference type="AlphaFoldDB" id="A0AAD8KCB3"/>
<dbReference type="Pfam" id="PF05056">
    <property type="entry name" value="DUF674"/>
    <property type="match status" value="1"/>
</dbReference>
<comment type="caution">
    <text evidence="1">The sequence shown here is derived from an EMBL/GenBank/DDBJ whole genome shotgun (WGS) entry which is preliminary data.</text>
</comment>
<dbReference type="InterPro" id="IPR007750">
    <property type="entry name" value="DUF674"/>
</dbReference>
<keyword evidence="2" id="KW-1185">Reference proteome</keyword>
<gene>
    <name evidence="1" type="ORF">QVD17_27656</name>
</gene>
<dbReference type="PANTHER" id="PTHR33103">
    <property type="entry name" value="OS01G0153900 PROTEIN"/>
    <property type="match status" value="1"/>
</dbReference>
<sequence>MADTETNEAKVSIKLIVDKVKKRVMYAEADYTFVDILFSFMTLPLGTIVRALGKVADKELVALGSLTNLYQSLKDFPECYLSTEECKFLLLNPRSCFYNQCRGLKLKIDDTEPRQYFRCERCWSNDHSDHRFVFSTCSKARCISCGLLMNELHFWGTTVYVHGSVFVSHIATFIVTDDFTVIPYTAATSIRLLRDLGITDTSHLEERKLEIGCEQVKVHIFFFHMLTHTNALSSKDGALTLDSPLTYLVFNKNVRGFDADLGLVTAFDHFNIMKKETSSGMSLLLEVSLQKSTGKVLFAEAKEDFVEFLFGCLSIPLGTVIGTLMNGASSISCMDNLFKSISSMGVGRYLKSQDLKDNLLKPPFGQHYTSKHQLFPLTGTLINVPVRIGFKYLTFKDPRVDEIFLKQAGSFFVTDDLVITPSSSSLTLNILNKFKVPLDDIERYEISIGLEEGLRMLKASLRSRETLTNSLPHHLIKRSEL</sequence>
<evidence type="ECO:0000313" key="2">
    <source>
        <dbReference type="Proteomes" id="UP001229421"/>
    </source>
</evidence>